<proteinExistence type="predicted"/>
<dbReference type="AlphaFoldDB" id="A0A9W7AWG6"/>
<dbReference type="Proteomes" id="UP001165085">
    <property type="component" value="Unassembled WGS sequence"/>
</dbReference>
<comment type="caution">
    <text evidence="5">The sequence shown here is derived from an EMBL/GenBank/DDBJ whole genome shotgun (WGS) entry which is preliminary data.</text>
</comment>
<evidence type="ECO:0000259" key="3">
    <source>
        <dbReference type="PROSITE" id="PS00022"/>
    </source>
</evidence>
<evidence type="ECO:0000259" key="4">
    <source>
        <dbReference type="PROSITE" id="PS01186"/>
    </source>
</evidence>
<dbReference type="PROSITE" id="PS01186">
    <property type="entry name" value="EGF_2"/>
    <property type="match status" value="2"/>
</dbReference>
<evidence type="ECO:0000313" key="5">
    <source>
        <dbReference type="EMBL" id="GMH76747.1"/>
    </source>
</evidence>
<evidence type="ECO:0000256" key="2">
    <source>
        <dbReference type="SAM" id="SignalP"/>
    </source>
</evidence>
<sequence length="306" mass="32997">MPAANINNILLALFLSFVSIRFADGNAKTFDPNEKATVLGCKAYNYCNGHGKCLYARNECECQQGWGSPAEVAVLGFRPSYDCTLKVCPFGYAWGDLPEHNSTNSRKTTTDKAHKQEECSNMGFCDREEGICECIIGFRGTACQARACPGKGDCSGHGKCVSMQVQARMPNALPLSDTNENTTSGYYEPGGHQKFTWDQERLFGCVCDSSWEVGLGKGQTQEPEWFGGDCSYKRCPGGDNPDTTAIDETNGYGVTAEGGHGAGKVGNKKHHDCSGKGKCDFKSGTCQCFSGFYGENCGIRDANANA</sequence>
<dbReference type="InterPro" id="IPR000742">
    <property type="entry name" value="EGF"/>
</dbReference>
<evidence type="ECO:0000313" key="6">
    <source>
        <dbReference type="Proteomes" id="UP001165085"/>
    </source>
</evidence>
<dbReference type="PROSITE" id="PS00022">
    <property type="entry name" value="EGF_1"/>
    <property type="match status" value="1"/>
</dbReference>
<feature type="signal peptide" evidence="2">
    <location>
        <begin position="1"/>
        <end position="25"/>
    </location>
</feature>
<accession>A0A9W7AWG6</accession>
<feature type="domain" description="EGF-like" evidence="3 4">
    <location>
        <begin position="286"/>
        <end position="297"/>
    </location>
</feature>
<dbReference type="EMBL" id="BRXY01000200">
    <property type="protein sequence ID" value="GMH76747.1"/>
    <property type="molecule type" value="Genomic_DNA"/>
</dbReference>
<keyword evidence="1" id="KW-1015">Disulfide bond</keyword>
<dbReference type="InterPro" id="IPR053331">
    <property type="entry name" value="EGF-like_comC"/>
</dbReference>
<keyword evidence="2" id="KW-0732">Signal</keyword>
<keyword evidence="6" id="KW-1185">Reference proteome</keyword>
<feature type="domain" description="EGF-like" evidence="4">
    <location>
        <begin position="132"/>
        <end position="143"/>
    </location>
</feature>
<organism evidence="5 6">
    <name type="scientific">Triparma strigata</name>
    <dbReference type="NCBI Taxonomy" id="1606541"/>
    <lineage>
        <taxon>Eukaryota</taxon>
        <taxon>Sar</taxon>
        <taxon>Stramenopiles</taxon>
        <taxon>Ochrophyta</taxon>
        <taxon>Bolidophyceae</taxon>
        <taxon>Parmales</taxon>
        <taxon>Triparmaceae</taxon>
        <taxon>Triparma</taxon>
    </lineage>
</organism>
<evidence type="ECO:0000256" key="1">
    <source>
        <dbReference type="ARBA" id="ARBA00023157"/>
    </source>
</evidence>
<dbReference type="OrthoDB" id="18487at2759"/>
<gene>
    <name evidence="5" type="ORF">TrST_g11377</name>
</gene>
<feature type="chain" id="PRO_5040821230" description="EGF-like domain-containing protein" evidence="2">
    <location>
        <begin position="26"/>
        <end position="306"/>
    </location>
</feature>
<reference evidence="6" key="1">
    <citation type="journal article" date="2023" name="Commun. Biol.">
        <title>Genome analysis of Parmales, the sister group of diatoms, reveals the evolutionary specialization of diatoms from phago-mixotrophs to photoautotrophs.</title>
        <authorList>
            <person name="Ban H."/>
            <person name="Sato S."/>
            <person name="Yoshikawa S."/>
            <person name="Yamada K."/>
            <person name="Nakamura Y."/>
            <person name="Ichinomiya M."/>
            <person name="Sato N."/>
            <person name="Blanc-Mathieu R."/>
            <person name="Endo H."/>
            <person name="Kuwata A."/>
            <person name="Ogata H."/>
        </authorList>
    </citation>
    <scope>NUCLEOTIDE SEQUENCE [LARGE SCALE GENOMIC DNA]</scope>
    <source>
        <strain evidence="6">NIES 3701</strain>
    </source>
</reference>
<dbReference type="Pfam" id="PF07974">
    <property type="entry name" value="EGF_2"/>
    <property type="match status" value="1"/>
</dbReference>
<protein>
    <recommendedName>
        <fullName evidence="3 4">EGF-like domain-containing protein</fullName>
    </recommendedName>
</protein>
<name>A0A9W7AWG6_9STRA</name>
<dbReference type="PANTHER" id="PTHR24032">
    <property type="entry name" value="EGF-LIKE DOMAIN-CONTAINING PROTEIN-RELATED-RELATED"/>
    <property type="match status" value="1"/>
</dbReference>
<dbReference type="Pfam" id="PF23106">
    <property type="entry name" value="EGF_Teneurin"/>
    <property type="match status" value="1"/>
</dbReference>
<dbReference type="InterPro" id="IPR013111">
    <property type="entry name" value="EGF_extracell"/>
</dbReference>